<dbReference type="SUPFAM" id="SSF53613">
    <property type="entry name" value="Ribokinase-like"/>
    <property type="match status" value="1"/>
</dbReference>
<comment type="catalytic activity">
    <reaction evidence="6">
        <text>(6S)-NADHX + ADP = AMP + phosphate + NADH + H(+)</text>
        <dbReference type="Rhea" id="RHEA:32223"/>
        <dbReference type="ChEBI" id="CHEBI:15378"/>
        <dbReference type="ChEBI" id="CHEBI:43474"/>
        <dbReference type="ChEBI" id="CHEBI:57945"/>
        <dbReference type="ChEBI" id="CHEBI:64074"/>
        <dbReference type="ChEBI" id="CHEBI:456215"/>
        <dbReference type="ChEBI" id="CHEBI:456216"/>
        <dbReference type="EC" id="4.2.1.136"/>
    </reaction>
</comment>
<dbReference type="PROSITE" id="PS01050">
    <property type="entry name" value="YJEF_C_2"/>
    <property type="match status" value="1"/>
</dbReference>
<evidence type="ECO:0000256" key="3">
    <source>
        <dbReference type="ARBA" id="ARBA00022857"/>
    </source>
</evidence>
<dbReference type="PANTHER" id="PTHR12592">
    <property type="entry name" value="ATP-DEPENDENT (S)-NAD(P)H-HYDRATE DEHYDRATASE FAMILY MEMBER"/>
    <property type="match status" value="1"/>
</dbReference>
<evidence type="ECO:0000256" key="5">
    <source>
        <dbReference type="ARBA" id="ARBA00023239"/>
    </source>
</evidence>
<comment type="cofactor">
    <cofactor evidence="6">
        <name>Mg(2+)</name>
        <dbReference type="ChEBI" id="CHEBI:18420"/>
    </cofactor>
</comment>
<gene>
    <name evidence="6" type="primary">nnrD</name>
    <name evidence="8" type="ORF">UY22_C0004G0025</name>
</gene>
<keyword evidence="5 6" id="KW-0456">Lyase</keyword>
<comment type="function">
    <text evidence="6">Catalyzes the dehydration of the S-form of NAD(P)HX at the expense of ADP, which is converted to AMP. Together with NAD(P)HX epimerase, which catalyzes the epimerization of the S- and R-forms, the enzyme allows the repair of both epimers of NAD(P)HX, a damaged form of NAD(P)H that is a result of enzymatic or heat-dependent hydration.</text>
</comment>
<comment type="caution">
    <text evidence="8">The sequence shown here is derived from an EMBL/GenBank/DDBJ whole genome shotgun (WGS) entry which is preliminary data.</text>
</comment>
<feature type="binding site" evidence="6">
    <location>
        <position position="104"/>
    </location>
    <ligand>
        <name>(6S)-NADPHX</name>
        <dbReference type="ChEBI" id="CHEBI:64076"/>
    </ligand>
</feature>
<organism evidence="8 9">
    <name type="scientific">Candidatus Amesbacteria bacterium GW2011_GWC1_48_10</name>
    <dbReference type="NCBI Taxonomy" id="1618365"/>
    <lineage>
        <taxon>Bacteria</taxon>
        <taxon>Candidatus Amesiibacteriota</taxon>
    </lineage>
</organism>
<evidence type="ECO:0000259" key="7">
    <source>
        <dbReference type="PROSITE" id="PS51383"/>
    </source>
</evidence>
<evidence type="ECO:0000313" key="9">
    <source>
        <dbReference type="Proteomes" id="UP000034877"/>
    </source>
</evidence>
<comment type="subunit">
    <text evidence="6">Homotetramer.</text>
</comment>
<dbReference type="PATRIC" id="fig|1618365.3.peg.144"/>
<dbReference type="PROSITE" id="PS51383">
    <property type="entry name" value="YJEF_C_3"/>
    <property type="match status" value="1"/>
</dbReference>
<dbReference type="EC" id="4.2.1.136" evidence="6"/>
<dbReference type="GO" id="GO:0005524">
    <property type="term" value="F:ATP binding"/>
    <property type="evidence" value="ECO:0007669"/>
    <property type="project" value="UniProtKB-KW"/>
</dbReference>
<dbReference type="GO" id="GO:0110051">
    <property type="term" value="P:metabolite repair"/>
    <property type="evidence" value="ECO:0007669"/>
    <property type="project" value="TreeGrafter"/>
</dbReference>
<dbReference type="GO" id="GO:0046496">
    <property type="term" value="P:nicotinamide nucleotide metabolic process"/>
    <property type="evidence" value="ECO:0007669"/>
    <property type="project" value="UniProtKB-UniRule"/>
</dbReference>
<feature type="domain" description="YjeF C-terminal" evidence="7">
    <location>
        <begin position="7"/>
        <end position="293"/>
    </location>
</feature>
<dbReference type="PANTHER" id="PTHR12592:SF0">
    <property type="entry name" value="ATP-DEPENDENT (S)-NAD(P)H-HYDRATE DEHYDRATASE"/>
    <property type="match status" value="1"/>
</dbReference>
<evidence type="ECO:0000256" key="1">
    <source>
        <dbReference type="ARBA" id="ARBA00022741"/>
    </source>
</evidence>
<comment type="similarity">
    <text evidence="6">Belongs to the NnrD/CARKD family.</text>
</comment>
<proteinExistence type="inferred from homology"/>
<evidence type="ECO:0000256" key="6">
    <source>
        <dbReference type="HAMAP-Rule" id="MF_01965"/>
    </source>
</evidence>
<dbReference type="InterPro" id="IPR029056">
    <property type="entry name" value="Ribokinase-like"/>
</dbReference>
<evidence type="ECO:0000256" key="2">
    <source>
        <dbReference type="ARBA" id="ARBA00022840"/>
    </source>
</evidence>
<dbReference type="EMBL" id="LCPE01000004">
    <property type="protein sequence ID" value="KKU94930.1"/>
    <property type="molecule type" value="Genomic_DNA"/>
</dbReference>
<dbReference type="AlphaFoldDB" id="A0A0G1XKR1"/>
<dbReference type="Pfam" id="PF01256">
    <property type="entry name" value="Carb_kinase"/>
    <property type="match status" value="1"/>
</dbReference>
<feature type="binding site" evidence="6">
    <location>
        <position position="236"/>
    </location>
    <ligand>
        <name>(6S)-NADPHX</name>
        <dbReference type="ChEBI" id="CHEBI:64076"/>
    </ligand>
</feature>
<keyword evidence="4 6" id="KW-0520">NAD</keyword>
<keyword evidence="1 6" id="KW-0547">Nucleotide-binding</keyword>
<evidence type="ECO:0000256" key="4">
    <source>
        <dbReference type="ARBA" id="ARBA00023027"/>
    </source>
</evidence>
<name>A0A0G1XKR1_9BACT</name>
<keyword evidence="3 6" id="KW-0521">NADP</keyword>
<comment type="caution">
    <text evidence="6">Lacks conserved residue(s) required for the propagation of feature annotation.</text>
</comment>
<dbReference type="InterPro" id="IPR000631">
    <property type="entry name" value="CARKD"/>
</dbReference>
<feature type="binding site" evidence="6">
    <location>
        <position position="42"/>
    </location>
    <ligand>
        <name>(6S)-NADPHX</name>
        <dbReference type="ChEBI" id="CHEBI:64076"/>
    </ligand>
</feature>
<protein>
    <recommendedName>
        <fullName evidence="6">ADP-dependent (S)-NAD(P)H-hydrate dehydratase</fullName>
        <ecNumber evidence="6">4.2.1.136</ecNumber>
    </recommendedName>
    <alternativeName>
        <fullName evidence="6">ADP-dependent NAD(P)HX dehydratase</fullName>
    </alternativeName>
</protein>
<dbReference type="InterPro" id="IPR017953">
    <property type="entry name" value="Carbohydrate_kinase_pred_CS"/>
</dbReference>
<dbReference type="Gene3D" id="3.40.1190.20">
    <property type="match status" value="1"/>
</dbReference>
<sequence>MMAQVSFDGRNLKELWKPQENSYGEDNGQITIIGGSDLFTGAPLLSLVAASRLVDMVFLATPDEDKTVAAKMKLFSKLKSVIWVPREEIEKYIEKSDAVLIGPGLMRYQREGGSEVEIENTKIYDKAGTETKMLTHYLLSKFPRKQWVIDGGSLQVMDPKWIPKGAILTPNKWEFEKLLGEGRAHEWRSAGEVAQEAREYRCVIAYKVPQAIVSNGEVTYEISGGNAGLTKGGTGDVLAGVICGLAAKNPPLLAAAAGIWLVKKTADLLYEKVGYAFNADDLAEKVFETYRRFVVS</sequence>
<feature type="binding site" evidence="6">
    <location>
        <position position="235"/>
    </location>
    <ligand>
        <name>AMP</name>
        <dbReference type="ChEBI" id="CHEBI:456215"/>
    </ligand>
</feature>
<dbReference type="GO" id="GO:0052855">
    <property type="term" value="F:ADP-dependent NAD(P)H-hydrate dehydratase activity"/>
    <property type="evidence" value="ECO:0007669"/>
    <property type="project" value="UniProtKB-UniRule"/>
</dbReference>
<accession>A0A0G1XKR1</accession>
<comment type="catalytic activity">
    <reaction evidence="6">
        <text>(6S)-NADPHX + ADP = AMP + phosphate + NADPH + H(+)</text>
        <dbReference type="Rhea" id="RHEA:32235"/>
        <dbReference type="ChEBI" id="CHEBI:15378"/>
        <dbReference type="ChEBI" id="CHEBI:43474"/>
        <dbReference type="ChEBI" id="CHEBI:57783"/>
        <dbReference type="ChEBI" id="CHEBI:64076"/>
        <dbReference type="ChEBI" id="CHEBI:456215"/>
        <dbReference type="ChEBI" id="CHEBI:456216"/>
        <dbReference type="EC" id="4.2.1.136"/>
    </reaction>
</comment>
<dbReference type="GO" id="GO:0047453">
    <property type="term" value="F:ATP-dependent NAD(P)H-hydrate dehydratase activity"/>
    <property type="evidence" value="ECO:0007669"/>
    <property type="project" value="TreeGrafter"/>
</dbReference>
<reference evidence="8 9" key="1">
    <citation type="journal article" date="2015" name="Nature">
        <title>rRNA introns, odd ribosomes, and small enigmatic genomes across a large radiation of phyla.</title>
        <authorList>
            <person name="Brown C.T."/>
            <person name="Hug L.A."/>
            <person name="Thomas B.C."/>
            <person name="Sharon I."/>
            <person name="Castelle C.J."/>
            <person name="Singh A."/>
            <person name="Wilkins M.J."/>
            <person name="Williams K.H."/>
            <person name="Banfield J.F."/>
        </authorList>
    </citation>
    <scope>NUCLEOTIDE SEQUENCE [LARGE SCALE GENOMIC DNA]</scope>
</reference>
<dbReference type="CDD" id="cd01171">
    <property type="entry name" value="YXKO-related"/>
    <property type="match status" value="1"/>
</dbReference>
<evidence type="ECO:0000313" key="8">
    <source>
        <dbReference type="EMBL" id="KKU94930.1"/>
    </source>
</evidence>
<dbReference type="HAMAP" id="MF_01965">
    <property type="entry name" value="NADHX_dehydratase"/>
    <property type="match status" value="1"/>
</dbReference>
<keyword evidence="2 6" id="KW-0067">ATP-binding</keyword>
<dbReference type="Proteomes" id="UP000034877">
    <property type="component" value="Unassembled WGS sequence"/>
</dbReference>